<dbReference type="EMBL" id="JAEUBG010003835">
    <property type="protein sequence ID" value="KAH3682238.1"/>
    <property type="molecule type" value="Genomic_DNA"/>
</dbReference>
<dbReference type="InterPro" id="IPR022751">
    <property type="entry name" value="Alpha_mannosyltransferase"/>
</dbReference>
<keyword evidence="4" id="KW-0808">Transferase</keyword>
<keyword evidence="3" id="KW-0328">Glycosyltransferase</keyword>
<dbReference type="OrthoDB" id="430354at2759"/>
<keyword evidence="6" id="KW-0735">Signal-anchor</keyword>
<comment type="caution">
    <text evidence="11">The sequence shown here is derived from an EMBL/GenBank/DDBJ whole genome shotgun (WGS) entry which is preliminary data.</text>
</comment>
<dbReference type="InterPro" id="IPR029044">
    <property type="entry name" value="Nucleotide-diphossugar_trans"/>
</dbReference>
<dbReference type="GO" id="GO:0016020">
    <property type="term" value="C:membrane"/>
    <property type="evidence" value="ECO:0007669"/>
    <property type="project" value="UniProtKB-SubCell"/>
</dbReference>
<name>A0A9P8Q1F8_WICPI</name>
<evidence type="ECO:0000256" key="2">
    <source>
        <dbReference type="ARBA" id="ARBA00009105"/>
    </source>
</evidence>
<dbReference type="Pfam" id="PF11051">
    <property type="entry name" value="Mannosyl_trans3"/>
    <property type="match status" value="1"/>
</dbReference>
<dbReference type="PANTHER" id="PTHR31392:SF1">
    <property type="entry name" value="ALPHA-1,3-MANNOSYLTRANSFERASE MNN1-RELATED"/>
    <property type="match status" value="1"/>
</dbReference>
<keyword evidence="9" id="KW-0325">Glycoprotein</keyword>
<evidence type="ECO:0000256" key="10">
    <source>
        <dbReference type="SAM" id="Phobius"/>
    </source>
</evidence>
<evidence type="ECO:0000256" key="6">
    <source>
        <dbReference type="ARBA" id="ARBA00022968"/>
    </source>
</evidence>
<protein>
    <submittedName>
        <fullName evidence="11">Uncharacterized protein</fullName>
    </submittedName>
</protein>
<dbReference type="GO" id="GO:0006493">
    <property type="term" value="P:protein O-linked glycosylation"/>
    <property type="evidence" value="ECO:0007669"/>
    <property type="project" value="TreeGrafter"/>
</dbReference>
<dbReference type="SUPFAM" id="SSF53448">
    <property type="entry name" value="Nucleotide-diphospho-sugar transferases"/>
    <property type="match status" value="1"/>
</dbReference>
<evidence type="ECO:0000256" key="9">
    <source>
        <dbReference type="ARBA" id="ARBA00023180"/>
    </source>
</evidence>
<evidence type="ECO:0000256" key="5">
    <source>
        <dbReference type="ARBA" id="ARBA00022692"/>
    </source>
</evidence>
<evidence type="ECO:0000313" key="12">
    <source>
        <dbReference type="Proteomes" id="UP000774326"/>
    </source>
</evidence>
<reference evidence="11" key="2">
    <citation type="submission" date="2021-01" db="EMBL/GenBank/DDBJ databases">
        <authorList>
            <person name="Schikora-Tamarit M.A."/>
        </authorList>
    </citation>
    <scope>NUCLEOTIDE SEQUENCE</scope>
    <source>
        <strain evidence="11">CBS2887</strain>
    </source>
</reference>
<dbReference type="AlphaFoldDB" id="A0A9P8Q1F8"/>
<accession>A0A9P8Q1F8</accession>
<dbReference type="GO" id="GO:0000033">
    <property type="term" value="F:alpha-1,3-mannosyltransferase activity"/>
    <property type="evidence" value="ECO:0007669"/>
    <property type="project" value="TreeGrafter"/>
</dbReference>
<organism evidence="11 12">
    <name type="scientific">Wickerhamomyces pijperi</name>
    <name type="common">Yeast</name>
    <name type="synonym">Pichia pijperi</name>
    <dbReference type="NCBI Taxonomy" id="599730"/>
    <lineage>
        <taxon>Eukaryota</taxon>
        <taxon>Fungi</taxon>
        <taxon>Dikarya</taxon>
        <taxon>Ascomycota</taxon>
        <taxon>Saccharomycotina</taxon>
        <taxon>Saccharomycetes</taxon>
        <taxon>Phaffomycetales</taxon>
        <taxon>Wickerhamomycetaceae</taxon>
        <taxon>Wickerhamomyces</taxon>
    </lineage>
</organism>
<evidence type="ECO:0000256" key="1">
    <source>
        <dbReference type="ARBA" id="ARBA00004606"/>
    </source>
</evidence>
<dbReference type="PANTHER" id="PTHR31392">
    <property type="entry name" value="ALPHA-1,3-MANNOSYLTRANSFERASE MNN1-RELATED"/>
    <property type="match status" value="1"/>
</dbReference>
<keyword evidence="8 10" id="KW-0472">Membrane</keyword>
<gene>
    <name evidence="11" type="ORF">WICPIJ_006796</name>
</gene>
<evidence type="ECO:0000256" key="8">
    <source>
        <dbReference type="ARBA" id="ARBA00023136"/>
    </source>
</evidence>
<keyword evidence="12" id="KW-1185">Reference proteome</keyword>
<dbReference type="Proteomes" id="UP000774326">
    <property type="component" value="Unassembled WGS sequence"/>
</dbReference>
<dbReference type="GO" id="GO:0005794">
    <property type="term" value="C:Golgi apparatus"/>
    <property type="evidence" value="ECO:0007669"/>
    <property type="project" value="TreeGrafter"/>
</dbReference>
<reference evidence="11" key="1">
    <citation type="journal article" date="2021" name="Open Biol.">
        <title>Shared evolutionary footprints suggest mitochondrial oxidative damage underlies multiple complex I losses in fungi.</title>
        <authorList>
            <person name="Schikora-Tamarit M.A."/>
            <person name="Marcet-Houben M."/>
            <person name="Nosek J."/>
            <person name="Gabaldon T."/>
        </authorList>
    </citation>
    <scope>NUCLEOTIDE SEQUENCE</scope>
    <source>
        <strain evidence="11">CBS2887</strain>
    </source>
</reference>
<sequence length="718" mass="82822">MFLDQIYRQLRSWQQRSTFFKESNISQLIFSKKGLYLLLTIFSTFALFLLSYHPARISYVSEEEIRDVPTGYRPIVERYNIDKYGKSTSLVNRCTYYFESLYRNEPNWILQDVGEGDHDSTIFTSREKFFEDRKQAARKKYSSMSNRQFEKFMETNNMVEEWDNEYELKKTTVRGAESYIVDQLTNLKVFQKCYLDHYLSESKQYRIDTTIKNPHNGEPVTCAENEKRLFPYLTGELPDYVKWDGTLISSNRLPQSKTQMKSSDCFTRFLQDSYSGKGYALDFSSEPSHVKQLNGLLLTLRLLGNKLPVEIFHNGELDQSVKDKIIEIARSDKVQLDNLESIRGLKDPKSLGLPALKSGKFLPLDIWFVDVSKTIKPETEWSKSQSSLKLLAYLFSSFEDMLLLNRNTVPMMNLNTNVLKSKEYLSKGAYFFKDRELSEPLSHSQSKFLHKLLPSEYDQKIFGVPLATAHTLNNRFFKSGFKNLQSDGVIAVNKKEHFNSILTTLSLNLWNSVKEAISHEKELFWLGFAFNGDEQYFMNKHAAGAVGETIAKKHRLKTLKTGDAEAERRNLKSTQLCSAHVGHLSSRDDHSLLWINNGMTYCTWSNPVAVEQDFSMEFINEASPEELKKKYEDPIVLKALIIPPPQERIKNSAGFEPSIGWEPTMACHSMNWCAYDSVGGVADPFYYGLKVMFGEKETQRYGVIGEAWSKCEEIVGEQ</sequence>
<evidence type="ECO:0000256" key="7">
    <source>
        <dbReference type="ARBA" id="ARBA00022989"/>
    </source>
</evidence>
<comment type="similarity">
    <text evidence="2">Belongs to the MNN1/MNT family.</text>
</comment>
<evidence type="ECO:0000256" key="3">
    <source>
        <dbReference type="ARBA" id="ARBA00022676"/>
    </source>
</evidence>
<comment type="subcellular location">
    <subcellularLocation>
        <location evidence="1">Membrane</location>
        <topology evidence="1">Single-pass type II membrane protein</topology>
    </subcellularLocation>
</comment>
<keyword evidence="5 10" id="KW-0812">Transmembrane</keyword>
<evidence type="ECO:0000256" key="4">
    <source>
        <dbReference type="ARBA" id="ARBA00022679"/>
    </source>
</evidence>
<proteinExistence type="inferred from homology"/>
<feature type="transmembrane region" description="Helical" evidence="10">
    <location>
        <begin position="34"/>
        <end position="52"/>
    </location>
</feature>
<keyword evidence="7 10" id="KW-1133">Transmembrane helix</keyword>
<evidence type="ECO:0000313" key="11">
    <source>
        <dbReference type="EMBL" id="KAH3682238.1"/>
    </source>
</evidence>